<dbReference type="GO" id="GO:0005886">
    <property type="term" value="C:plasma membrane"/>
    <property type="evidence" value="ECO:0007669"/>
    <property type="project" value="UniProtKB-SubCell"/>
</dbReference>
<name>A0A449I0Q9_9BACE</name>
<keyword evidence="5 6" id="KW-0472">Membrane</keyword>
<dbReference type="AlphaFoldDB" id="A0A449I0Q9"/>
<feature type="transmembrane region" description="Helical" evidence="6">
    <location>
        <begin position="483"/>
        <end position="499"/>
    </location>
</feature>
<keyword evidence="3 6" id="KW-0812">Transmembrane</keyword>
<feature type="transmembrane region" description="Helical" evidence="6">
    <location>
        <begin position="9"/>
        <end position="27"/>
    </location>
</feature>
<proteinExistence type="predicted"/>
<evidence type="ECO:0000256" key="3">
    <source>
        <dbReference type="ARBA" id="ARBA00022692"/>
    </source>
</evidence>
<dbReference type="InterPro" id="IPR052159">
    <property type="entry name" value="Competence_DNA_uptake"/>
</dbReference>
<dbReference type="Proteomes" id="UP000396835">
    <property type="component" value="Unassembled WGS sequence"/>
</dbReference>
<evidence type="ECO:0000256" key="6">
    <source>
        <dbReference type="SAM" id="Phobius"/>
    </source>
</evidence>
<protein>
    <submittedName>
        <fullName evidence="9">ComEC/Rec2-related protein</fullName>
    </submittedName>
</protein>
<gene>
    <name evidence="9" type="ORF">NCTC7812_00508</name>
</gene>
<keyword evidence="4 6" id="KW-1133">Transmembrane helix</keyword>
<dbReference type="InterPro" id="IPR025405">
    <property type="entry name" value="DUF4131"/>
</dbReference>
<dbReference type="PANTHER" id="PTHR30619:SF1">
    <property type="entry name" value="RECOMBINATION PROTEIN 2"/>
    <property type="match status" value="1"/>
</dbReference>
<keyword evidence="2" id="KW-1003">Cell membrane</keyword>
<feature type="domain" description="ComEC/Rec2-related protein" evidence="7">
    <location>
        <begin position="231"/>
        <end position="496"/>
    </location>
</feature>
<feature type="transmembrane region" description="Helical" evidence="6">
    <location>
        <begin position="511"/>
        <end position="530"/>
    </location>
</feature>
<feature type="domain" description="DUF4131" evidence="8">
    <location>
        <begin position="30"/>
        <end position="188"/>
    </location>
</feature>
<comment type="subcellular location">
    <subcellularLocation>
        <location evidence="1">Cell membrane</location>
        <topology evidence="1">Multi-pass membrane protein</topology>
    </subcellularLocation>
</comment>
<evidence type="ECO:0000259" key="8">
    <source>
        <dbReference type="Pfam" id="PF13567"/>
    </source>
</evidence>
<dbReference type="Pfam" id="PF03772">
    <property type="entry name" value="Competence"/>
    <property type="match status" value="1"/>
</dbReference>
<reference evidence="9 10" key="1">
    <citation type="submission" date="2019-02" db="EMBL/GenBank/DDBJ databases">
        <authorList>
            <consortium name="Pathogen Informatics"/>
        </authorList>
    </citation>
    <scope>NUCLEOTIDE SEQUENCE [LARGE SCALE GENOMIC DNA]</scope>
    <source>
        <strain evidence="9 10">3012STDY7078512</strain>
    </source>
</reference>
<evidence type="ECO:0000313" key="9">
    <source>
        <dbReference type="EMBL" id="VFB12992.1"/>
    </source>
</evidence>
<dbReference type="PANTHER" id="PTHR30619">
    <property type="entry name" value="DNA INTERNALIZATION/COMPETENCE PROTEIN COMEC/REC2"/>
    <property type="match status" value="1"/>
</dbReference>
<feature type="transmembrane region" description="Helical" evidence="6">
    <location>
        <begin position="420"/>
        <end position="439"/>
    </location>
</feature>
<dbReference type="EMBL" id="CAACYH010000004">
    <property type="protein sequence ID" value="VFB12992.1"/>
    <property type="molecule type" value="Genomic_DNA"/>
</dbReference>
<organism evidence="9 10">
    <name type="scientific">Prevotella heparinolytica</name>
    <dbReference type="NCBI Taxonomy" id="28113"/>
    <lineage>
        <taxon>Bacteria</taxon>
        <taxon>Pseudomonadati</taxon>
        <taxon>Bacteroidota</taxon>
        <taxon>Bacteroidia</taxon>
        <taxon>Bacteroidales</taxon>
        <taxon>Bacteroidaceae</taxon>
        <taxon>Bacteroides</taxon>
    </lineage>
</organism>
<dbReference type="RefSeq" id="WP_234878121.1">
    <property type="nucleotide sequence ID" value="NZ_CAACYH010000004.1"/>
</dbReference>
<evidence type="ECO:0000256" key="1">
    <source>
        <dbReference type="ARBA" id="ARBA00004651"/>
    </source>
</evidence>
<feature type="transmembrane region" description="Helical" evidence="6">
    <location>
        <begin position="286"/>
        <end position="302"/>
    </location>
</feature>
<feature type="transmembrane region" description="Helical" evidence="6">
    <location>
        <begin position="331"/>
        <end position="349"/>
    </location>
</feature>
<evidence type="ECO:0000256" key="5">
    <source>
        <dbReference type="ARBA" id="ARBA00023136"/>
    </source>
</evidence>
<evidence type="ECO:0000256" key="4">
    <source>
        <dbReference type="ARBA" id="ARBA00022989"/>
    </source>
</evidence>
<evidence type="ECO:0000259" key="7">
    <source>
        <dbReference type="Pfam" id="PF03772"/>
    </source>
</evidence>
<feature type="transmembrane region" description="Helical" evidence="6">
    <location>
        <begin position="57"/>
        <end position="77"/>
    </location>
</feature>
<dbReference type="NCBIfam" id="TIGR00360">
    <property type="entry name" value="ComEC_N-term"/>
    <property type="match status" value="1"/>
</dbReference>
<dbReference type="Pfam" id="PF13567">
    <property type="entry name" value="DUF4131"/>
    <property type="match status" value="1"/>
</dbReference>
<feature type="transmembrane region" description="Helical" evidence="6">
    <location>
        <begin position="386"/>
        <end position="408"/>
    </location>
</feature>
<evidence type="ECO:0000313" key="10">
    <source>
        <dbReference type="Proteomes" id="UP000396835"/>
    </source>
</evidence>
<sequence length="692" mass="78567">MIDSLQQHPFLRLLIPLAIGILCGDTFPHAWPAWGYLLLSLLFVLMVCRYKRSDSLYGAVLFLFLVGTGYCLMSRQLEKTAFFFPEKEVAYKIRIQEIPEIKERSVLCRTVLLGSIAGDMVADCKRNNLFLIYFAKDSASTALQRGDELLIYTRLSPPLNNGNPDEFDYARYLKRKGYSGTAYVAGGHWTKTGHDASRSWSQTASDYRARVVSLYRRLGIGGDELAVLSALTVGDREELSDDIVETYSVAGAAHVLALSGLHIGFLYALFRFLLGILWRRWKCLKFFLHLLIVLFLAGFAFFTGLSSSVVRAAVMFSFLALATMQHQKPLTMNTLAAAAFFMLLCKPSWLFDVGFQLSFSAVVSILLVQPKLYALWKVEHRFLRHVWGLLTVSVAAQLGTAPLTLLYFSRFSTHFLLTNLWVIPLVSLIVYSAVFLLMLTPFPFVQHLFAEVVEALVRMQNAALRWIEHLPFASIDGIWMDKWDVLLCFFFFGAVYYGSTHRTARNIRFSFFVLLLAVSYHSLSAICHVPRQSIAFYNVRGCPAVHCMTDSRHSWLVTPDSLSDVSRLYRALSPHWNRLHLESPCLVAGDYAASELQVRNGMVLYAGKRICFFRDADWQNKISAYPISVDYLYLSRGYKGRIEELVSLFSIATVVIDASLSDYYRDRIIHDCIRFGISYISLSTKGSYRILL</sequence>
<dbReference type="InterPro" id="IPR004477">
    <property type="entry name" value="ComEC_N"/>
</dbReference>
<feature type="transmembrane region" description="Helical" evidence="6">
    <location>
        <begin position="252"/>
        <end position="274"/>
    </location>
</feature>
<evidence type="ECO:0000256" key="2">
    <source>
        <dbReference type="ARBA" id="ARBA00022475"/>
    </source>
</evidence>
<accession>A0A449I0Q9</accession>